<protein>
    <recommendedName>
        <fullName evidence="1">Reverse transcriptase zinc-binding domain-containing protein</fullName>
    </recommendedName>
</protein>
<name>A0A453FR48_AEGTS</name>
<reference evidence="3" key="2">
    <citation type="journal article" date="2017" name="Nat. Plants">
        <title>The Aegilops tauschii genome reveals multiple impacts of transposons.</title>
        <authorList>
            <person name="Zhao G."/>
            <person name="Zou C."/>
            <person name="Li K."/>
            <person name="Wang K."/>
            <person name="Li T."/>
            <person name="Gao L."/>
            <person name="Zhang X."/>
            <person name="Wang H."/>
            <person name="Yang Z."/>
            <person name="Liu X."/>
            <person name="Jiang W."/>
            <person name="Mao L."/>
            <person name="Kong X."/>
            <person name="Jiao Y."/>
            <person name="Jia J."/>
        </authorList>
    </citation>
    <scope>NUCLEOTIDE SEQUENCE [LARGE SCALE GENOMIC DNA]</scope>
    <source>
        <strain evidence="3">cv. AL8/78</strain>
    </source>
</reference>
<dbReference type="Pfam" id="PF13966">
    <property type="entry name" value="zf-RVT"/>
    <property type="match status" value="1"/>
</dbReference>
<organism evidence="2 3">
    <name type="scientific">Aegilops tauschii subsp. strangulata</name>
    <name type="common">Goatgrass</name>
    <dbReference type="NCBI Taxonomy" id="200361"/>
    <lineage>
        <taxon>Eukaryota</taxon>
        <taxon>Viridiplantae</taxon>
        <taxon>Streptophyta</taxon>
        <taxon>Embryophyta</taxon>
        <taxon>Tracheophyta</taxon>
        <taxon>Spermatophyta</taxon>
        <taxon>Magnoliopsida</taxon>
        <taxon>Liliopsida</taxon>
        <taxon>Poales</taxon>
        <taxon>Poaceae</taxon>
        <taxon>BOP clade</taxon>
        <taxon>Pooideae</taxon>
        <taxon>Triticodae</taxon>
        <taxon>Triticeae</taxon>
        <taxon>Triticinae</taxon>
        <taxon>Aegilops</taxon>
    </lineage>
</organism>
<reference evidence="2" key="3">
    <citation type="journal article" date="2017" name="Nature">
        <title>Genome sequence of the progenitor of the wheat D genome Aegilops tauschii.</title>
        <authorList>
            <person name="Luo M.C."/>
            <person name="Gu Y.Q."/>
            <person name="Puiu D."/>
            <person name="Wang H."/>
            <person name="Twardziok S.O."/>
            <person name="Deal K.R."/>
            <person name="Huo N."/>
            <person name="Zhu T."/>
            <person name="Wang L."/>
            <person name="Wang Y."/>
            <person name="McGuire P.E."/>
            <person name="Liu S."/>
            <person name="Long H."/>
            <person name="Ramasamy R.K."/>
            <person name="Rodriguez J.C."/>
            <person name="Van S.L."/>
            <person name="Yuan L."/>
            <person name="Wang Z."/>
            <person name="Xia Z."/>
            <person name="Xiao L."/>
            <person name="Anderson O.D."/>
            <person name="Ouyang S."/>
            <person name="Liang Y."/>
            <person name="Zimin A.V."/>
            <person name="Pertea G."/>
            <person name="Qi P."/>
            <person name="Bennetzen J.L."/>
            <person name="Dai X."/>
            <person name="Dawson M.W."/>
            <person name="Muller H.G."/>
            <person name="Kugler K."/>
            <person name="Rivarola-Duarte L."/>
            <person name="Spannagl M."/>
            <person name="Mayer K.F.X."/>
            <person name="Lu F.H."/>
            <person name="Bevan M.W."/>
            <person name="Leroy P."/>
            <person name="Li P."/>
            <person name="You F.M."/>
            <person name="Sun Q."/>
            <person name="Liu Z."/>
            <person name="Lyons E."/>
            <person name="Wicker T."/>
            <person name="Salzberg S.L."/>
            <person name="Devos K.M."/>
            <person name="Dvorak J."/>
        </authorList>
    </citation>
    <scope>NUCLEOTIDE SEQUENCE [LARGE SCALE GENOMIC DNA]</scope>
    <source>
        <strain evidence="2">cv. AL8/78</strain>
    </source>
</reference>
<proteinExistence type="predicted"/>
<reference evidence="2" key="5">
    <citation type="journal article" date="2021" name="G3 (Bethesda)">
        <title>Aegilops tauschii genome assembly Aet v5.0 features greater sequence contiguity and improved annotation.</title>
        <authorList>
            <person name="Wang L."/>
            <person name="Zhu T."/>
            <person name="Rodriguez J.C."/>
            <person name="Deal K.R."/>
            <person name="Dubcovsky J."/>
            <person name="McGuire P.E."/>
            <person name="Lux T."/>
            <person name="Spannagl M."/>
            <person name="Mayer K.F.X."/>
            <person name="Baldrich P."/>
            <person name="Meyers B.C."/>
            <person name="Huo N."/>
            <person name="Gu Y.Q."/>
            <person name="Zhou H."/>
            <person name="Devos K.M."/>
            <person name="Bennetzen J.L."/>
            <person name="Unver T."/>
            <person name="Budak H."/>
            <person name="Gulick P.J."/>
            <person name="Galiba G."/>
            <person name="Kalapos B."/>
            <person name="Nelson D.R."/>
            <person name="Li P."/>
            <person name="You F.M."/>
            <person name="Luo M.C."/>
            <person name="Dvorak J."/>
        </authorList>
    </citation>
    <scope>NUCLEOTIDE SEQUENCE [LARGE SCALE GENOMIC DNA]</scope>
    <source>
        <strain evidence="2">cv. AL8/78</strain>
    </source>
</reference>
<dbReference type="EnsemblPlants" id="AET3Gv20753500.17">
    <property type="protein sequence ID" value="AET3Gv20753500.17"/>
    <property type="gene ID" value="AET3Gv20753500"/>
</dbReference>
<sequence>MNLFWSNGTCWYICCRRLSNTADIPVWRLDSSASYTTKSFYAQINWGGVEVPNRYLVFVRLVIHNKILTRDNLSKRKVVEDLSCLFCSEPESVNHLLCGCIVAEHTLQSVSEVFDLSAPNCVSDLACLWDCDNKKRISCIVAVATLWSLWTTRNDICFQGASWKDTRIVLGKISSYFING</sequence>
<dbReference type="Proteomes" id="UP000015105">
    <property type="component" value="Chromosome 3D"/>
</dbReference>
<evidence type="ECO:0000259" key="1">
    <source>
        <dbReference type="Pfam" id="PF13966"/>
    </source>
</evidence>
<dbReference type="InterPro" id="IPR026960">
    <property type="entry name" value="RVT-Znf"/>
</dbReference>
<keyword evidence="3" id="KW-1185">Reference proteome</keyword>
<reference evidence="3" key="1">
    <citation type="journal article" date="2014" name="Science">
        <title>Ancient hybridizations among the ancestral genomes of bread wheat.</title>
        <authorList>
            <consortium name="International Wheat Genome Sequencing Consortium,"/>
            <person name="Marcussen T."/>
            <person name="Sandve S.R."/>
            <person name="Heier L."/>
            <person name="Spannagl M."/>
            <person name="Pfeifer M."/>
            <person name="Jakobsen K.S."/>
            <person name="Wulff B.B."/>
            <person name="Steuernagel B."/>
            <person name="Mayer K.F."/>
            <person name="Olsen O.A."/>
        </authorList>
    </citation>
    <scope>NUCLEOTIDE SEQUENCE [LARGE SCALE GENOMIC DNA]</scope>
    <source>
        <strain evidence="3">cv. AL8/78</strain>
    </source>
</reference>
<dbReference type="AlphaFoldDB" id="A0A453FR48"/>
<feature type="domain" description="Reverse transcriptase zinc-binding" evidence="1">
    <location>
        <begin position="37"/>
        <end position="104"/>
    </location>
</feature>
<reference evidence="2" key="4">
    <citation type="submission" date="2019-03" db="UniProtKB">
        <authorList>
            <consortium name="EnsemblPlants"/>
        </authorList>
    </citation>
    <scope>IDENTIFICATION</scope>
</reference>
<dbReference type="Gramene" id="AET3Gv20753500.17">
    <property type="protein sequence ID" value="AET3Gv20753500.17"/>
    <property type="gene ID" value="AET3Gv20753500"/>
</dbReference>
<evidence type="ECO:0000313" key="2">
    <source>
        <dbReference type="EnsemblPlants" id="AET3Gv20753500.17"/>
    </source>
</evidence>
<accession>A0A453FR48</accession>
<evidence type="ECO:0000313" key="3">
    <source>
        <dbReference type="Proteomes" id="UP000015105"/>
    </source>
</evidence>